<comment type="similarity">
    <text evidence="2">Belongs to the tryptophan dimethylallyltransferase family.</text>
</comment>
<evidence type="ECO:0000256" key="2">
    <source>
        <dbReference type="ARBA" id="ARBA00010209"/>
    </source>
</evidence>
<gene>
    <name evidence="5" type="ORF">BO97DRAFT_349773</name>
</gene>
<accession>A0A395HQY9</accession>
<dbReference type="InterPro" id="IPR033964">
    <property type="entry name" value="ABBA"/>
</dbReference>
<dbReference type="PIRSF" id="PIRSF000509">
    <property type="entry name" value="Trp_DMAT"/>
    <property type="match status" value="1"/>
</dbReference>
<dbReference type="Pfam" id="PF11991">
    <property type="entry name" value="Trp_DMAT"/>
    <property type="match status" value="1"/>
</dbReference>
<comment type="pathway">
    <text evidence="1">Secondary metabolite biosynthesis.</text>
</comment>
<feature type="binding site" evidence="4">
    <location>
        <position position="335"/>
    </location>
    <ligand>
        <name>dimethylallyl diphosphate</name>
        <dbReference type="ChEBI" id="CHEBI:57623"/>
    </ligand>
</feature>
<reference evidence="5 6" key="1">
    <citation type="submission" date="2018-02" db="EMBL/GenBank/DDBJ databases">
        <title>The genomes of Aspergillus section Nigri reveals drivers in fungal speciation.</title>
        <authorList>
            <consortium name="DOE Joint Genome Institute"/>
            <person name="Vesth T.C."/>
            <person name="Nybo J."/>
            <person name="Theobald S."/>
            <person name="Brandl J."/>
            <person name="Frisvad J.C."/>
            <person name="Nielsen K.F."/>
            <person name="Lyhne E.K."/>
            <person name="Kogle M.E."/>
            <person name="Kuo A."/>
            <person name="Riley R."/>
            <person name="Clum A."/>
            <person name="Nolan M."/>
            <person name="Lipzen A."/>
            <person name="Salamov A."/>
            <person name="Henrissat B."/>
            <person name="Wiebenga A."/>
            <person name="De vries R.P."/>
            <person name="Grigoriev I.V."/>
            <person name="Mortensen U.H."/>
            <person name="Andersen M.R."/>
            <person name="Baker S.E."/>
        </authorList>
    </citation>
    <scope>NUCLEOTIDE SEQUENCE [LARGE SCALE GENOMIC DNA]</scope>
    <source>
        <strain evidence="5 6">CBS 101889</strain>
    </source>
</reference>
<dbReference type="EMBL" id="KZ824296">
    <property type="protein sequence ID" value="RAL10372.1"/>
    <property type="molecule type" value="Genomic_DNA"/>
</dbReference>
<dbReference type="NCBIfam" id="TIGR03429">
    <property type="entry name" value="arom_pren_DMATS"/>
    <property type="match status" value="1"/>
</dbReference>
<dbReference type="GO" id="GO:0009820">
    <property type="term" value="P:alkaloid metabolic process"/>
    <property type="evidence" value="ECO:0007669"/>
    <property type="project" value="InterPro"/>
</dbReference>
<evidence type="ECO:0000256" key="4">
    <source>
        <dbReference type="PIRSR" id="PIRSR000509-1"/>
    </source>
</evidence>
<feature type="binding site" evidence="4">
    <location>
        <position position="182"/>
    </location>
    <ligand>
        <name>dimethylallyl diphosphate</name>
        <dbReference type="ChEBI" id="CHEBI:57623"/>
    </ligand>
</feature>
<dbReference type="GeneID" id="37196216"/>
<dbReference type="RefSeq" id="XP_025549526.1">
    <property type="nucleotide sequence ID" value="XM_025691927.1"/>
</dbReference>
<sequence length="423" mass="47787">MATSQCSPADSEAIDTVFWRETVGKDLRTLLRGAEYDYASQQAALESMSRYVAPYLGPRPPVGEAGRDQPCPTRWRSFMTDDFSPLEYSWSWENVAPSVRYSFEPIGRHAGTARDPYNWTGPIGCVQQIRGSLSGADWRWFDHFAQAFRRPTPLPRKESHFHSSPSSIFLAFNLEKHGLKCKSYHVPHSSADQQGGSRLDVLHQAFGTLQQHHELPAYDCVEKYLRQQEPLPIPPFIIGVAVDCVHPSLANLKIYFRSSATSFDSVRETLTMAGALSSWDDDAFQELQQLWHLTLGLPLAYPSSQPLPTLNHETSGVLYNFGFKLGQRYPDTKVYIPVRHYACNDRAIVEGLAEFLARQGRAQQAKRYVQTLEQLINSFRSLDETCGLQTYIACGNKGGRLSLTSYLSSEIYYPGRWSSSRQP</sequence>
<feature type="binding site" evidence="4">
    <location>
        <position position="253"/>
    </location>
    <ligand>
        <name>dimethylallyl diphosphate</name>
        <dbReference type="ChEBI" id="CHEBI:57623"/>
    </ligand>
</feature>
<dbReference type="VEuPathDB" id="FungiDB:BO97DRAFT_349773"/>
<organism evidence="5 6">
    <name type="scientific">Aspergillus homomorphus (strain CBS 101889)</name>
    <dbReference type="NCBI Taxonomy" id="1450537"/>
    <lineage>
        <taxon>Eukaryota</taxon>
        <taxon>Fungi</taxon>
        <taxon>Dikarya</taxon>
        <taxon>Ascomycota</taxon>
        <taxon>Pezizomycotina</taxon>
        <taxon>Eurotiomycetes</taxon>
        <taxon>Eurotiomycetidae</taxon>
        <taxon>Eurotiales</taxon>
        <taxon>Aspergillaceae</taxon>
        <taxon>Aspergillus</taxon>
        <taxon>Aspergillus subgen. Circumdati</taxon>
    </lineage>
</organism>
<evidence type="ECO:0000313" key="6">
    <source>
        <dbReference type="Proteomes" id="UP000248961"/>
    </source>
</evidence>
<evidence type="ECO:0000313" key="5">
    <source>
        <dbReference type="EMBL" id="RAL10372.1"/>
    </source>
</evidence>
<dbReference type="Proteomes" id="UP000248961">
    <property type="component" value="Unassembled WGS sequence"/>
</dbReference>
<dbReference type="PANTHER" id="PTHR40627">
    <property type="entry name" value="INDOLE PRENYLTRANSFERASE TDIB-RELATED"/>
    <property type="match status" value="1"/>
</dbReference>
<evidence type="ECO:0000256" key="1">
    <source>
        <dbReference type="ARBA" id="ARBA00005179"/>
    </source>
</evidence>
<keyword evidence="3" id="KW-0808">Transferase</keyword>
<evidence type="ECO:0000256" key="3">
    <source>
        <dbReference type="ARBA" id="ARBA00022679"/>
    </source>
</evidence>
<keyword evidence="6" id="KW-1185">Reference proteome</keyword>
<dbReference type="AlphaFoldDB" id="A0A395HQY9"/>
<dbReference type="GO" id="GO:0016765">
    <property type="term" value="F:transferase activity, transferring alkyl or aryl (other than methyl) groups"/>
    <property type="evidence" value="ECO:0007669"/>
    <property type="project" value="InterPro"/>
</dbReference>
<feature type="binding site" evidence="4">
    <location>
        <position position="87"/>
    </location>
    <ligand>
        <name>L-tryptophan</name>
        <dbReference type="ChEBI" id="CHEBI:57912"/>
    </ligand>
</feature>
<dbReference type="CDD" id="cd13929">
    <property type="entry name" value="PT-DMATS_CymD"/>
    <property type="match status" value="1"/>
</dbReference>
<feature type="binding site" evidence="4">
    <location>
        <position position="100"/>
    </location>
    <ligand>
        <name>dimethylallyl diphosphate</name>
        <dbReference type="ChEBI" id="CHEBI:57623"/>
    </ligand>
</feature>
<dbReference type="OrthoDB" id="3354387at2759"/>
<dbReference type="PANTHER" id="PTHR40627:SF4">
    <property type="entry name" value="PRENYLTRANSFERASE ASQH1-RELATED"/>
    <property type="match status" value="1"/>
</dbReference>
<protein>
    <submittedName>
        <fullName evidence="5">Putative dimethylallyl tryptophan synthase</fullName>
    </submittedName>
</protein>
<dbReference type="InterPro" id="IPR012148">
    <property type="entry name" value="ABBA_DMATS-like"/>
</dbReference>
<feature type="binding site" evidence="4">
    <location>
        <position position="255"/>
    </location>
    <ligand>
        <name>dimethylallyl diphosphate</name>
        <dbReference type="ChEBI" id="CHEBI:57623"/>
    </ligand>
</feature>
<name>A0A395HQY9_ASPHC</name>
<dbReference type="InterPro" id="IPR017795">
    <property type="entry name" value="ABBA_NscD-like"/>
</dbReference>
<dbReference type="SFLD" id="SFLDS00036">
    <property type="entry name" value="Aromatic_Prenyltransferase"/>
    <property type="match status" value="1"/>
</dbReference>
<dbReference type="SFLD" id="SFLDG01162">
    <property type="entry name" value="I"/>
    <property type="match status" value="1"/>
</dbReference>
<feature type="binding site" evidence="4">
    <location>
        <position position="184"/>
    </location>
    <ligand>
        <name>dimethylallyl diphosphate</name>
        <dbReference type="ChEBI" id="CHEBI:57623"/>
    </ligand>
</feature>
<proteinExistence type="inferred from homology"/>